<dbReference type="EMBL" id="LWDF02002406">
    <property type="protein sequence ID" value="KAE8236079.1"/>
    <property type="molecule type" value="Genomic_DNA"/>
</dbReference>
<reference evidence="1" key="1">
    <citation type="submission" date="2016-04" db="EMBL/GenBank/DDBJ databases">
        <authorList>
            <person name="Nguyen H.D."/>
            <person name="Samba Siva P."/>
            <person name="Cullis J."/>
            <person name="Levesque C.A."/>
            <person name="Hambleton S."/>
        </authorList>
    </citation>
    <scope>NUCLEOTIDE SEQUENCE</scope>
    <source>
        <strain evidence="1">DAOMC 236416</strain>
    </source>
</reference>
<proteinExistence type="predicted"/>
<dbReference type="AlphaFoldDB" id="A0A8T8SAG5"/>
<keyword evidence="2" id="KW-1185">Reference proteome</keyword>
<evidence type="ECO:0000313" key="1">
    <source>
        <dbReference type="EMBL" id="KAE8236079.1"/>
    </source>
</evidence>
<evidence type="ECO:0000313" key="2">
    <source>
        <dbReference type="Proteomes" id="UP000077521"/>
    </source>
</evidence>
<dbReference type="Proteomes" id="UP000077521">
    <property type="component" value="Unassembled WGS sequence"/>
</dbReference>
<organism evidence="1 2">
    <name type="scientific">Tilletia indica</name>
    <dbReference type="NCBI Taxonomy" id="43049"/>
    <lineage>
        <taxon>Eukaryota</taxon>
        <taxon>Fungi</taxon>
        <taxon>Dikarya</taxon>
        <taxon>Basidiomycota</taxon>
        <taxon>Ustilaginomycotina</taxon>
        <taxon>Exobasidiomycetes</taxon>
        <taxon>Tilletiales</taxon>
        <taxon>Tilletiaceae</taxon>
        <taxon>Tilletia</taxon>
    </lineage>
</organism>
<sequence>MLAKHRFRLLYLSILLRRGAELRIGRGLCTPAARNTLLAFERLAAEIARVKVSFNIDQHALWSLRNQRQLTEEERMDMEERTSASVISAQARHPKAEGLPGSEERLNRWMLYASDGPPNFWTISATPNSVPGPGSLQPRSEQHRAWFYSLNKDTNWFLRRRSTTDQDLILTSTMPTSTGSTTWKPEGGHRLSGVAPCIWWYWGLDIEIALSKIGLFTRQLVPSVA</sequence>
<name>A0A8T8SAG5_9BASI</name>
<accession>A0A8T8SAG5</accession>
<comment type="caution">
    <text evidence="1">The sequence shown here is derived from an EMBL/GenBank/DDBJ whole genome shotgun (WGS) entry which is preliminary data.</text>
</comment>
<gene>
    <name evidence="1" type="ORF">A4X13_0g9271</name>
</gene>
<reference evidence="1" key="2">
    <citation type="journal article" date="2019" name="IMA Fungus">
        <title>Genome sequencing and comparison of five Tilletia species to identify candidate genes for the detection of regulated species infecting wheat.</title>
        <authorList>
            <person name="Nguyen H.D.T."/>
            <person name="Sultana T."/>
            <person name="Kesanakurti P."/>
            <person name="Hambleton S."/>
        </authorList>
    </citation>
    <scope>NUCLEOTIDE SEQUENCE</scope>
    <source>
        <strain evidence="1">DAOMC 236416</strain>
    </source>
</reference>
<protein>
    <submittedName>
        <fullName evidence="1">Uncharacterized protein</fullName>
    </submittedName>
</protein>